<organism evidence="3">
    <name type="scientific">Chromera velia CCMP2878</name>
    <dbReference type="NCBI Taxonomy" id="1169474"/>
    <lineage>
        <taxon>Eukaryota</taxon>
        <taxon>Sar</taxon>
        <taxon>Alveolata</taxon>
        <taxon>Colpodellida</taxon>
        <taxon>Chromeraceae</taxon>
        <taxon>Chromera</taxon>
    </lineage>
</organism>
<dbReference type="VEuPathDB" id="CryptoDB:Cvel_26958"/>
<feature type="compositionally biased region" description="Low complexity" evidence="2">
    <location>
        <begin position="659"/>
        <end position="677"/>
    </location>
</feature>
<feature type="compositionally biased region" description="Pro residues" evidence="2">
    <location>
        <begin position="439"/>
        <end position="451"/>
    </location>
</feature>
<evidence type="ECO:0000256" key="1">
    <source>
        <dbReference type="SAM" id="Coils"/>
    </source>
</evidence>
<accession>A0A0G4HF62</accession>
<feature type="region of interest" description="Disordered" evidence="2">
    <location>
        <begin position="394"/>
        <end position="456"/>
    </location>
</feature>
<keyword evidence="1" id="KW-0175">Coiled coil</keyword>
<dbReference type="AlphaFoldDB" id="A0A0G4HF62"/>
<feature type="compositionally biased region" description="Pro residues" evidence="2">
    <location>
        <begin position="40"/>
        <end position="56"/>
    </location>
</feature>
<feature type="compositionally biased region" description="Basic and acidic residues" evidence="2">
    <location>
        <begin position="588"/>
        <end position="599"/>
    </location>
</feature>
<evidence type="ECO:0000313" key="3">
    <source>
        <dbReference type="EMBL" id="CEM42687.1"/>
    </source>
</evidence>
<feature type="compositionally biased region" description="Polar residues" evidence="2">
    <location>
        <begin position="230"/>
        <end position="240"/>
    </location>
</feature>
<feature type="coiled-coil region" evidence="1">
    <location>
        <begin position="366"/>
        <end position="393"/>
    </location>
</feature>
<evidence type="ECO:0000256" key="2">
    <source>
        <dbReference type="SAM" id="MobiDB-lite"/>
    </source>
</evidence>
<dbReference type="EMBL" id="CDMZ01002510">
    <property type="protein sequence ID" value="CEM42687.1"/>
    <property type="molecule type" value="Genomic_DNA"/>
</dbReference>
<feature type="region of interest" description="Disordered" evidence="2">
    <location>
        <begin position="1"/>
        <end position="28"/>
    </location>
</feature>
<protein>
    <submittedName>
        <fullName evidence="3">Uncharacterized protein</fullName>
    </submittedName>
</protein>
<feature type="compositionally biased region" description="Low complexity" evidence="2">
    <location>
        <begin position="95"/>
        <end position="112"/>
    </location>
</feature>
<feature type="compositionally biased region" description="Basic and acidic residues" evidence="2">
    <location>
        <begin position="302"/>
        <end position="314"/>
    </location>
</feature>
<feature type="region of interest" description="Disordered" evidence="2">
    <location>
        <begin position="476"/>
        <end position="714"/>
    </location>
</feature>
<gene>
    <name evidence="3" type="ORF">Cvel_26958</name>
</gene>
<feature type="region of interest" description="Disordered" evidence="2">
    <location>
        <begin position="157"/>
        <end position="199"/>
    </location>
</feature>
<feature type="compositionally biased region" description="Pro residues" evidence="2">
    <location>
        <begin position="823"/>
        <end position="835"/>
    </location>
</feature>
<feature type="region of interest" description="Disordered" evidence="2">
    <location>
        <begin position="992"/>
        <end position="1035"/>
    </location>
</feature>
<name>A0A0G4HF62_9ALVE</name>
<feature type="region of interest" description="Disordered" evidence="2">
    <location>
        <begin position="897"/>
        <end position="927"/>
    </location>
</feature>
<feature type="compositionally biased region" description="Polar residues" evidence="2">
    <location>
        <begin position="1184"/>
        <end position="1195"/>
    </location>
</feature>
<feature type="compositionally biased region" description="Polar residues" evidence="2">
    <location>
        <begin position="488"/>
        <end position="502"/>
    </location>
</feature>
<feature type="compositionally biased region" description="Low complexity" evidence="2">
    <location>
        <begin position="428"/>
        <end position="438"/>
    </location>
</feature>
<proteinExistence type="predicted"/>
<feature type="region of interest" description="Disordered" evidence="2">
    <location>
        <begin position="823"/>
        <end position="877"/>
    </location>
</feature>
<reference evidence="3" key="1">
    <citation type="submission" date="2014-11" db="EMBL/GenBank/DDBJ databases">
        <authorList>
            <person name="Otto D Thomas"/>
            <person name="Naeem Raeece"/>
        </authorList>
    </citation>
    <scope>NUCLEOTIDE SEQUENCE</scope>
</reference>
<feature type="region of interest" description="Disordered" evidence="2">
    <location>
        <begin position="1182"/>
        <end position="1202"/>
    </location>
</feature>
<feature type="region of interest" description="Disordered" evidence="2">
    <location>
        <begin position="40"/>
        <end position="126"/>
    </location>
</feature>
<sequence>MSSTTTVNPHSLHFQHTSPPSPITTTTRVHAHLPYPPPVITRVPPQPPFGSFPPSPISHRMYRAPPPHAPQALARPIPHPLAHTTRPHIPHGASPHRSTSPSPPLSSSANLLQPPPPLSGYFPPNSRHLSPYRPPVTILGNHTPLFAALPHCSSHPNMLPMRHSPMPMPRQSERSSALQPGELAGSVSKPHQPPGAGVAVMTSAASTITRLQLALSSPRQSDIRSHHHQGNQGPQYPSSEYESDDAESLPDEHRALSTDGRPNGDESGENPSRTQSRKKGKQAAAKIESSVACVQPAMSRTSVEHKGPPIDKTEASTGENVKHTTAHFPSPHASLPAPHQVSVPPLGPLPHPPRLIYVGNTQADHLAAWHQQNERYQQELREWHQKIQTLQQQQLQQQHTMREQKQISSQQQHQHAHSPHRQMPPPSQHQQQLVQRQPPQQPPRPPSPLPPQHDSSVGLHRVAVDQAEHVLYNLSETEGGNVPVGVPASSQWDQTTRRASCTTRKETSTPKPNNRIPPEPPLPDAATTDHQPFASSSPLKPSLSTAARRVLKDGEGDTAGTRRANVSPPCSGGRCARIFFAPPPRTTTFEKEDAEETNRVVDPTSAFTGHPADTGRGMKTHGGASGGDTRGRTDPPEPSTFLKSPGPSEALSHLMDCWKTQTKGQIQQNQQASRISPSPCPPPRSESPYTTQQFPHPPNAFVDPPRSCTAVRGDFSPQSGVVIARTLLTSPPRFPYKSDSPSPHQAGRPLFWGRRDLTNRVTSPPARLSVTPEGFPFPRDESTIMLGAQTARPSCHKPATRRFIASKDPINTERVCQHALGPSYPPPVSSHPCPPSSSAYTGPKCSNAIFRSPPRNLQRRAESRSQRRQSNPSEGVGELSITAKLATLMQQQLAAWQATSSKSRKRPLGTRKVGMSSRLHRSGGLNTKGRDWEAAVATQQKRHSSLESSMKAGPPFPLPALPQSITRHLDVEQQRELQAWACAVSALTASTPVGFQASGPPERSRQAAEEADAPSTSLSRPLPEGRTQSRGRQCRDGQSVLRMLFDFRTRSWALPPTSPRRRGVALKGEVERADGWGGRPTLLWFQRLMRAGPESAFRLLSSLIVAKAVGCSLRATEVIRVIPQRDTVAGGGGGSLSPRTNAALYFITVGTEVFQVTRPPIDSDLTGGDGVEVDVLKSIREQKTGSSAAIPSQNPAAKEGQRDAVTLQTTQQPHPDFERESQFHHTDPGATVLAKPVEPSFVLHTAETAAEVSSLLAIGDPAGDV</sequence>
<feature type="region of interest" description="Disordered" evidence="2">
    <location>
        <begin position="214"/>
        <end position="348"/>
    </location>
</feature>
<feature type="compositionally biased region" description="Polar residues" evidence="2">
    <location>
        <begin position="528"/>
        <end position="545"/>
    </location>
</feature>